<feature type="domain" description="Peptidase S54 rhomboid" evidence="8">
    <location>
        <begin position="194"/>
        <end position="329"/>
    </location>
</feature>
<accession>A0A401URF2</accession>
<feature type="transmembrane region" description="Helical" evidence="7">
    <location>
        <begin position="197"/>
        <end position="215"/>
    </location>
</feature>
<evidence type="ECO:0000256" key="1">
    <source>
        <dbReference type="ARBA" id="ARBA00004141"/>
    </source>
</evidence>
<dbReference type="InterPro" id="IPR050925">
    <property type="entry name" value="Rhomboid_protease_S54"/>
</dbReference>
<reference evidence="9 10" key="1">
    <citation type="submission" date="2018-11" db="EMBL/GenBank/DDBJ databases">
        <title>Genome sequencing and assembly of Clostridium tagluense strain A121.</title>
        <authorList>
            <person name="Murakami T."/>
            <person name="Segawa T."/>
            <person name="Shcherbakova V.A."/>
            <person name="Mori H."/>
            <person name="Yoshimura Y."/>
        </authorList>
    </citation>
    <scope>NUCLEOTIDE SEQUENCE [LARGE SCALE GENOMIC DNA]</scope>
    <source>
        <strain evidence="9 10">A121</strain>
    </source>
</reference>
<organism evidence="9 10">
    <name type="scientific">Clostridium tagluense</name>
    <dbReference type="NCBI Taxonomy" id="360422"/>
    <lineage>
        <taxon>Bacteria</taxon>
        <taxon>Bacillati</taxon>
        <taxon>Bacillota</taxon>
        <taxon>Clostridia</taxon>
        <taxon>Eubacteriales</taxon>
        <taxon>Clostridiaceae</taxon>
        <taxon>Clostridium</taxon>
    </lineage>
</organism>
<dbReference type="Pfam" id="PF01694">
    <property type="entry name" value="Rhomboid"/>
    <property type="match status" value="1"/>
</dbReference>
<dbReference type="InterPro" id="IPR035952">
    <property type="entry name" value="Rhomboid-like_sf"/>
</dbReference>
<dbReference type="EMBL" id="BHYK01000026">
    <property type="protein sequence ID" value="GCD12078.1"/>
    <property type="molecule type" value="Genomic_DNA"/>
</dbReference>
<dbReference type="InterPro" id="IPR022764">
    <property type="entry name" value="Peptidase_S54_rhomboid_dom"/>
</dbReference>
<comment type="similarity">
    <text evidence="2">Belongs to the peptidase S54 family.</text>
</comment>
<keyword evidence="4" id="KW-0378">Hydrolase</keyword>
<keyword evidence="5 7" id="KW-1133">Transmembrane helix</keyword>
<feature type="transmembrane region" description="Helical" evidence="7">
    <location>
        <begin position="236"/>
        <end position="254"/>
    </location>
</feature>
<proteinExistence type="inferred from homology"/>
<sequence>MNEKTIKIVIKGITQQYGYLLEDIRSRDDKSDLWTVSKDINGDSYRLIFISSQSLDGLKQYDIPEDKNNIYILFSEDEFSMESDTKALSINNLLEKPLIRVEIKDKKVNYCENVNLQVVQELASVMSNNNLQSNSEKISLADKPWVTIGIIAINVIMYLVTAYLSYVYAKGSMFNSDINVLVLLGAKVNELIAKGQYYRFISCMFLHGGIVHLGVNMYSLYSIGPMVEKVYGKAKYSAIYFTSGICASIFSYIFSTSVSIGASGAIFGLLGAVLVFAIKAKGKTGKGFIRSILSVIFINIFIGVTLPNIDNFAHIGGLIGGMLIAFLVSFKAEE</sequence>
<dbReference type="AlphaFoldDB" id="A0A401URF2"/>
<dbReference type="PANTHER" id="PTHR43731">
    <property type="entry name" value="RHOMBOID PROTEASE"/>
    <property type="match status" value="1"/>
</dbReference>
<dbReference type="GO" id="GO:0016020">
    <property type="term" value="C:membrane"/>
    <property type="evidence" value="ECO:0007669"/>
    <property type="project" value="UniProtKB-SubCell"/>
</dbReference>
<dbReference type="RefSeq" id="WP_125004463.1">
    <property type="nucleotide sequence ID" value="NZ_BHYK01000026.1"/>
</dbReference>
<comment type="subcellular location">
    <subcellularLocation>
        <location evidence="1">Membrane</location>
        <topology evidence="1">Multi-pass membrane protein</topology>
    </subcellularLocation>
</comment>
<keyword evidence="3 7" id="KW-0812">Transmembrane</keyword>
<evidence type="ECO:0000259" key="8">
    <source>
        <dbReference type="Pfam" id="PF01694"/>
    </source>
</evidence>
<evidence type="ECO:0000256" key="7">
    <source>
        <dbReference type="SAM" id="Phobius"/>
    </source>
</evidence>
<feature type="transmembrane region" description="Helical" evidence="7">
    <location>
        <begin position="145"/>
        <end position="166"/>
    </location>
</feature>
<keyword evidence="6 7" id="KW-0472">Membrane</keyword>
<feature type="transmembrane region" description="Helical" evidence="7">
    <location>
        <begin position="312"/>
        <end position="330"/>
    </location>
</feature>
<comment type="caution">
    <text evidence="9">The sequence shown here is derived from an EMBL/GenBank/DDBJ whole genome shotgun (WGS) entry which is preliminary data.</text>
</comment>
<dbReference type="Gene3D" id="1.20.1540.10">
    <property type="entry name" value="Rhomboid-like"/>
    <property type="match status" value="1"/>
</dbReference>
<dbReference type="SUPFAM" id="SSF144091">
    <property type="entry name" value="Rhomboid-like"/>
    <property type="match status" value="1"/>
</dbReference>
<evidence type="ECO:0000256" key="5">
    <source>
        <dbReference type="ARBA" id="ARBA00022989"/>
    </source>
</evidence>
<evidence type="ECO:0000313" key="10">
    <source>
        <dbReference type="Proteomes" id="UP000287872"/>
    </source>
</evidence>
<gene>
    <name evidence="9" type="ORF">Ctaglu_37010</name>
</gene>
<name>A0A401URF2_9CLOT</name>
<evidence type="ECO:0000313" key="9">
    <source>
        <dbReference type="EMBL" id="GCD12078.1"/>
    </source>
</evidence>
<evidence type="ECO:0000256" key="2">
    <source>
        <dbReference type="ARBA" id="ARBA00009045"/>
    </source>
</evidence>
<dbReference type="Proteomes" id="UP000287872">
    <property type="component" value="Unassembled WGS sequence"/>
</dbReference>
<evidence type="ECO:0000256" key="6">
    <source>
        <dbReference type="ARBA" id="ARBA00023136"/>
    </source>
</evidence>
<dbReference type="GO" id="GO:0004252">
    <property type="term" value="F:serine-type endopeptidase activity"/>
    <property type="evidence" value="ECO:0007669"/>
    <property type="project" value="InterPro"/>
</dbReference>
<evidence type="ECO:0000256" key="3">
    <source>
        <dbReference type="ARBA" id="ARBA00022692"/>
    </source>
</evidence>
<evidence type="ECO:0000256" key="4">
    <source>
        <dbReference type="ARBA" id="ARBA00022801"/>
    </source>
</evidence>
<protein>
    <submittedName>
        <fullName evidence="9">Membrane associated peptidase</fullName>
    </submittedName>
</protein>
<keyword evidence="10" id="KW-1185">Reference proteome</keyword>
<dbReference type="PANTHER" id="PTHR43731:SF14">
    <property type="entry name" value="PRESENILIN-ASSOCIATED RHOMBOID-LIKE PROTEIN, MITOCHONDRIAL"/>
    <property type="match status" value="1"/>
</dbReference>
<dbReference type="OrthoDB" id="9813074at2"/>
<feature type="transmembrane region" description="Helical" evidence="7">
    <location>
        <begin position="287"/>
        <end position="306"/>
    </location>
</feature>
<feature type="transmembrane region" description="Helical" evidence="7">
    <location>
        <begin position="260"/>
        <end position="280"/>
    </location>
</feature>